<comment type="caution">
    <text evidence="1">The sequence shown here is derived from an EMBL/GenBank/DDBJ whole genome shotgun (WGS) entry which is preliminary data.</text>
</comment>
<proteinExistence type="predicted"/>
<dbReference type="EMBL" id="JAVLET010000001">
    <property type="protein sequence ID" value="KAL0474963.1"/>
    <property type="molecule type" value="Genomic_DNA"/>
</dbReference>
<protein>
    <submittedName>
        <fullName evidence="1">Uncharacterized protein</fullName>
    </submittedName>
</protein>
<accession>A0ABR3DSY0</accession>
<name>A0ABR3DSY0_NEUIN</name>
<reference evidence="1 2" key="1">
    <citation type="submission" date="2023-09" db="EMBL/GenBank/DDBJ databases">
        <title>Multi-omics analysis of a traditional fermented food reveals byproduct-associated fungal strains for waste-to-food upcycling.</title>
        <authorList>
            <consortium name="Lawrence Berkeley National Laboratory"/>
            <person name="Rekdal V.M."/>
            <person name="Villalobos-Escobedo J.M."/>
            <person name="Rodriguez-Valeron N."/>
            <person name="Garcia M.O."/>
            <person name="Vasquez D.P."/>
            <person name="Damayanti I."/>
            <person name="Sorensen P.M."/>
            <person name="Baidoo E.E."/>
            <person name="De Carvalho A.C."/>
            <person name="Riley R."/>
            <person name="Lipzen A."/>
            <person name="He G."/>
            <person name="Yan M."/>
            <person name="Haridas S."/>
            <person name="Daum C."/>
            <person name="Yoshinaga Y."/>
            <person name="Ng V."/>
            <person name="Grigoriev I.V."/>
            <person name="Munk R."/>
            <person name="Nuraida L."/>
            <person name="Wijaya C.H."/>
            <person name="Morales P.-C."/>
            <person name="Keasling J.D."/>
        </authorList>
    </citation>
    <scope>NUCLEOTIDE SEQUENCE [LARGE SCALE GENOMIC DNA]</scope>
    <source>
        <strain evidence="1 2">FGSC 2613</strain>
    </source>
</reference>
<sequence length="71" mass="7681">MSVFTSMRARTSTCILHISVSFGLHLLQSAASFYYLGTVVISVPVAVYPPSLTFDSTPSYLPSSIRSPRPA</sequence>
<organism evidence="1 2">
    <name type="scientific">Neurospora intermedia</name>
    <dbReference type="NCBI Taxonomy" id="5142"/>
    <lineage>
        <taxon>Eukaryota</taxon>
        <taxon>Fungi</taxon>
        <taxon>Dikarya</taxon>
        <taxon>Ascomycota</taxon>
        <taxon>Pezizomycotina</taxon>
        <taxon>Sordariomycetes</taxon>
        <taxon>Sordariomycetidae</taxon>
        <taxon>Sordariales</taxon>
        <taxon>Sordariaceae</taxon>
        <taxon>Neurospora</taxon>
    </lineage>
</organism>
<keyword evidence="2" id="KW-1185">Reference proteome</keyword>
<dbReference type="Proteomes" id="UP001451303">
    <property type="component" value="Unassembled WGS sequence"/>
</dbReference>
<evidence type="ECO:0000313" key="2">
    <source>
        <dbReference type="Proteomes" id="UP001451303"/>
    </source>
</evidence>
<evidence type="ECO:0000313" key="1">
    <source>
        <dbReference type="EMBL" id="KAL0474963.1"/>
    </source>
</evidence>
<gene>
    <name evidence="1" type="ORF">QR685DRAFT_511303</name>
</gene>